<gene>
    <name evidence="5" type="ORF">BJ975_001510</name>
    <name evidence="3" type="ORF">IDH50_10915</name>
    <name evidence="4" type="ORF">IDH50_12845</name>
</gene>
<dbReference type="Pfam" id="PF03795">
    <property type="entry name" value="YCII"/>
    <property type="match status" value="1"/>
</dbReference>
<dbReference type="EMBL" id="JACBZN010000001">
    <property type="protein sequence ID" value="NYI38135.1"/>
    <property type="molecule type" value="Genomic_DNA"/>
</dbReference>
<dbReference type="Proteomes" id="UP000587211">
    <property type="component" value="Unassembled WGS sequence"/>
</dbReference>
<evidence type="ECO:0000313" key="5">
    <source>
        <dbReference type="EMBL" id="NYI38135.1"/>
    </source>
</evidence>
<proteinExistence type="inferred from homology"/>
<dbReference type="Gene3D" id="3.30.70.1060">
    <property type="entry name" value="Dimeric alpha+beta barrel"/>
    <property type="match status" value="1"/>
</dbReference>
<evidence type="ECO:0000313" key="7">
    <source>
        <dbReference type="Proteomes" id="UP000659061"/>
    </source>
</evidence>
<reference evidence="3" key="2">
    <citation type="submission" date="2020-09" db="EMBL/GenBank/DDBJ databases">
        <title>Novel species in genus Aeromicrobium.</title>
        <authorList>
            <person name="Zhang G."/>
        </authorList>
    </citation>
    <scope>NUCLEOTIDE SEQUENCE</scope>
    <source>
        <strain evidence="3">SSW1-57</strain>
    </source>
</reference>
<comment type="caution">
    <text evidence="3">The sequence shown here is derived from an EMBL/GenBank/DDBJ whole genome shotgun (WGS) entry which is preliminary data.</text>
</comment>
<evidence type="ECO:0000313" key="4">
    <source>
        <dbReference type="EMBL" id="MBD1271125.1"/>
    </source>
</evidence>
<dbReference type="InterPro" id="IPR011008">
    <property type="entry name" value="Dimeric_a/b-barrel"/>
</dbReference>
<dbReference type="Proteomes" id="UP000659061">
    <property type="component" value="Unassembled WGS sequence"/>
</dbReference>
<accession>A0A8I0KM35</accession>
<evidence type="ECO:0000256" key="1">
    <source>
        <dbReference type="ARBA" id="ARBA00007689"/>
    </source>
</evidence>
<comment type="similarity">
    <text evidence="1">Belongs to the YciI family.</text>
</comment>
<dbReference type="EMBL" id="JACWMT010000003">
    <property type="protein sequence ID" value="MBD1271125.1"/>
    <property type="molecule type" value="Genomic_DNA"/>
</dbReference>
<protein>
    <submittedName>
        <fullName evidence="5">Uncharacterized protein YciI</fullName>
    </submittedName>
</protein>
<dbReference type="AlphaFoldDB" id="A0A8I0KM35"/>
<dbReference type="EMBL" id="JACWMT010000002">
    <property type="protein sequence ID" value="MBD1270743.1"/>
    <property type="molecule type" value="Genomic_DNA"/>
</dbReference>
<feature type="domain" description="YCII-related" evidence="2">
    <location>
        <begin position="5"/>
        <end position="84"/>
    </location>
</feature>
<name>A0A8I0KM35_9ACTN</name>
<evidence type="ECO:0000313" key="6">
    <source>
        <dbReference type="Proteomes" id="UP000587211"/>
    </source>
</evidence>
<dbReference type="InterPro" id="IPR005545">
    <property type="entry name" value="YCII"/>
</dbReference>
<dbReference type="RefSeq" id="WP_179424573.1">
    <property type="nucleotide sequence ID" value="NZ_BAAAMP010000001.1"/>
</dbReference>
<sequence length="124" mass="14014">MPIFYVHYTHPDEALWRVHLESHLRWIEDQVCNETLRISGPTVGASVREGNLLMAAQDRTELRALLDTDPFVHQGVVGNLTIRQIDPVFGLWNDESSFAGLTVDEILEDVGPRPLDSHPRSTTL</sequence>
<dbReference type="SUPFAM" id="SSF54909">
    <property type="entry name" value="Dimeric alpha+beta barrel"/>
    <property type="match status" value="1"/>
</dbReference>
<keyword evidence="6" id="KW-1185">Reference proteome</keyword>
<evidence type="ECO:0000313" key="3">
    <source>
        <dbReference type="EMBL" id="MBD1270743.1"/>
    </source>
</evidence>
<reference evidence="5 6" key="1">
    <citation type="submission" date="2020-07" db="EMBL/GenBank/DDBJ databases">
        <title>Sequencing the genomes of 1000 actinobacteria strains.</title>
        <authorList>
            <person name="Klenk H.-P."/>
        </authorList>
    </citation>
    <scope>NUCLEOTIDE SEQUENCE [LARGE SCALE GENOMIC DNA]</scope>
    <source>
        <strain evidence="5 6">DSM 19087</strain>
    </source>
</reference>
<evidence type="ECO:0000259" key="2">
    <source>
        <dbReference type="Pfam" id="PF03795"/>
    </source>
</evidence>
<organism evidence="3 7">
    <name type="scientific">Aeromicrobium tamlense</name>
    <dbReference type="NCBI Taxonomy" id="375541"/>
    <lineage>
        <taxon>Bacteria</taxon>
        <taxon>Bacillati</taxon>
        <taxon>Actinomycetota</taxon>
        <taxon>Actinomycetes</taxon>
        <taxon>Propionibacteriales</taxon>
        <taxon>Nocardioidaceae</taxon>
        <taxon>Aeromicrobium</taxon>
    </lineage>
</organism>